<dbReference type="PANTHER" id="PTHR42879">
    <property type="entry name" value="3-OXOACYL-(ACYL-CARRIER-PROTEIN) REDUCTASE"/>
    <property type="match status" value="1"/>
</dbReference>
<gene>
    <name evidence="4" type="ORF">OBO34_01105</name>
    <name evidence="5" type="ORF">OBO34_14200</name>
</gene>
<dbReference type="Pfam" id="PF13561">
    <property type="entry name" value="adh_short_C2"/>
    <property type="match status" value="1"/>
</dbReference>
<evidence type="ECO:0000313" key="4">
    <source>
        <dbReference type="EMBL" id="MCU7376947.1"/>
    </source>
</evidence>
<dbReference type="FunFam" id="3.40.50.720:FF:000173">
    <property type="entry name" value="3-oxoacyl-[acyl-carrier protein] reductase"/>
    <property type="match status" value="1"/>
</dbReference>
<reference evidence="5" key="1">
    <citation type="submission" date="2022-09" db="EMBL/GenBank/DDBJ databases">
        <title>Culturomic study of gut microbiota in children with autism spectrum disorder.</title>
        <authorList>
            <person name="Efimov B.A."/>
            <person name="Chaplin A.V."/>
            <person name="Sokolova S.R."/>
            <person name="Pikina A.P."/>
            <person name="Korzhanova M."/>
            <person name="Belova V."/>
            <person name="Korostin D."/>
        </authorList>
    </citation>
    <scope>NUCLEOTIDE SEQUENCE</scope>
    <source>
        <strain evidence="5">ASD5510</strain>
    </source>
</reference>
<name>A0A9J6QQA4_9FIRM</name>
<dbReference type="GO" id="GO:0032787">
    <property type="term" value="P:monocarboxylic acid metabolic process"/>
    <property type="evidence" value="ECO:0007669"/>
    <property type="project" value="UniProtKB-ARBA"/>
</dbReference>
<dbReference type="PRINTS" id="PR00080">
    <property type="entry name" value="SDRFAMILY"/>
</dbReference>
<organism evidence="5 6">
    <name type="scientific">Hominibacterium faecale</name>
    <dbReference type="NCBI Taxonomy" id="2839743"/>
    <lineage>
        <taxon>Bacteria</taxon>
        <taxon>Bacillati</taxon>
        <taxon>Bacillota</taxon>
        <taxon>Clostridia</taxon>
        <taxon>Peptostreptococcales</taxon>
        <taxon>Anaerovoracaceae</taxon>
        <taxon>Hominibacterium</taxon>
    </lineage>
</organism>
<keyword evidence="3" id="KW-0443">Lipid metabolism</keyword>
<dbReference type="PROSITE" id="PS00061">
    <property type="entry name" value="ADH_SHORT"/>
    <property type="match status" value="1"/>
</dbReference>
<dbReference type="Proteomes" id="UP001065549">
    <property type="component" value="Unassembled WGS sequence"/>
</dbReference>
<keyword evidence="3" id="KW-0753">Steroid metabolism</keyword>
<keyword evidence="6" id="KW-1185">Reference proteome</keyword>
<evidence type="ECO:0000313" key="5">
    <source>
        <dbReference type="EMBL" id="MCU7379496.1"/>
    </source>
</evidence>
<comment type="caution">
    <text evidence="5">The sequence shown here is derived from an EMBL/GenBank/DDBJ whole genome shotgun (WGS) entry which is preliminary data.</text>
</comment>
<protein>
    <submittedName>
        <fullName evidence="5">SDR family oxidoreductase</fullName>
    </submittedName>
</protein>
<dbReference type="NCBIfam" id="NF009466">
    <property type="entry name" value="PRK12826.1-2"/>
    <property type="match status" value="1"/>
</dbReference>
<dbReference type="GO" id="GO:0008202">
    <property type="term" value="P:steroid metabolic process"/>
    <property type="evidence" value="ECO:0007669"/>
    <property type="project" value="UniProtKB-KW"/>
</dbReference>
<dbReference type="InterPro" id="IPR002347">
    <property type="entry name" value="SDR_fam"/>
</dbReference>
<dbReference type="SUPFAM" id="SSF51735">
    <property type="entry name" value="NAD(P)-binding Rossmann-fold domains"/>
    <property type="match status" value="1"/>
</dbReference>
<sequence length="249" mass="26647">MDLGINGKIAIVTGAGKGIGRACALQLAREKAAVVISDIDDEAGQKTSAEVVQLGVESLFIHCDVSQEGDVKDLFRKTHDHFGRIDILINNAGISPKLPFYEITEEQFDQVLNINLKSNFLCSKEAFAYMKDNGWGRIVSLSSLAGLHGGINSAAHYSATKAGIIGLTKTLAKQVGKYNITVNCVAPGRIDTAMTRMLSKEQLDEVLARIPIRRLGTVEEVANVITFLASEGGSYITGSCVEILGGYTG</sequence>
<dbReference type="PRINTS" id="PR00081">
    <property type="entry name" value="GDHRDH"/>
</dbReference>
<evidence type="ECO:0000313" key="6">
    <source>
        <dbReference type="Proteomes" id="UP001065549"/>
    </source>
</evidence>
<dbReference type="InterPro" id="IPR020904">
    <property type="entry name" value="Sc_DH/Rdtase_CS"/>
</dbReference>
<dbReference type="Gene3D" id="3.40.50.720">
    <property type="entry name" value="NAD(P)-binding Rossmann-like Domain"/>
    <property type="match status" value="1"/>
</dbReference>
<dbReference type="InterPro" id="IPR036291">
    <property type="entry name" value="NAD(P)-bd_dom_sf"/>
</dbReference>
<dbReference type="InterPro" id="IPR050259">
    <property type="entry name" value="SDR"/>
</dbReference>
<dbReference type="AlphaFoldDB" id="A0A9J6QQA4"/>
<accession>A0A9J6QQA4</accession>
<evidence type="ECO:0000256" key="2">
    <source>
        <dbReference type="ARBA" id="ARBA00023002"/>
    </source>
</evidence>
<keyword evidence="2" id="KW-0560">Oxidoreductase</keyword>
<dbReference type="GO" id="GO:0016491">
    <property type="term" value="F:oxidoreductase activity"/>
    <property type="evidence" value="ECO:0007669"/>
    <property type="project" value="UniProtKB-KW"/>
</dbReference>
<proteinExistence type="inferred from homology"/>
<evidence type="ECO:0000256" key="1">
    <source>
        <dbReference type="ARBA" id="ARBA00006484"/>
    </source>
</evidence>
<dbReference type="PANTHER" id="PTHR42879:SF2">
    <property type="entry name" value="3-OXOACYL-[ACYL-CARRIER-PROTEIN] REDUCTASE FABG"/>
    <property type="match status" value="1"/>
</dbReference>
<comment type="similarity">
    <text evidence="1">Belongs to the short-chain dehydrogenases/reductases (SDR) family.</text>
</comment>
<dbReference type="EMBL" id="JAOSHN010000001">
    <property type="protein sequence ID" value="MCU7376947.1"/>
    <property type="molecule type" value="Genomic_DNA"/>
</dbReference>
<evidence type="ECO:0000256" key="3">
    <source>
        <dbReference type="ARBA" id="ARBA00023221"/>
    </source>
</evidence>
<dbReference type="RefSeq" id="WP_253020512.1">
    <property type="nucleotide sequence ID" value="NZ_JAOSHN010000001.1"/>
</dbReference>
<dbReference type="EMBL" id="JAOSHN010000005">
    <property type="protein sequence ID" value="MCU7379496.1"/>
    <property type="molecule type" value="Genomic_DNA"/>
</dbReference>
<dbReference type="NCBIfam" id="NF005559">
    <property type="entry name" value="PRK07231.1"/>
    <property type="match status" value="1"/>
</dbReference>